<feature type="compositionally biased region" description="Polar residues" evidence="2">
    <location>
        <begin position="135"/>
        <end position="146"/>
    </location>
</feature>
<dbReference type="Pfam" id="PF19844">
    <property type="entry name" value="DUF6319"/>
    <property type="match status" value="1"/>
</dbReference>
<feature type="compositionally biased region" description="Pro residues" evidence="2">
    <location>
        <begin position="97"/>
        <end position="109"/>
    </location>
</feature>
<evidence type="ECO:0000256" key="2">
    <source>
        <dbReference type="SAM" id="MobiDB-lite"/>
    </source>
</evidence>
<feature type="compositionally biased region" description="Low complexity" evidence="2">
    <location>
        <begin position="110"/>
        <end position="130"/>
    </location>
</feature>
<name>A0ABU3WX08_9NOCA</name>
<evidence type="ECO:0000313" key="4">
    <source>
        <dbReference type="Proteomes" id="UP001275440"/>
    </source>
</evidence>
<dbReference type="Proteomes" id="UP001275440">
    <property type="component" value="Unassembled WGS sequence"/>
</dbReference>
<keyword evidence="3" id="KW-0648">Protein biosynthesis</keyword>
<keyword evidence="1" id="KW-0175">Coiled coil</keyword>
<keyword evidence="4" id="KW-1185">Reference proteome</keyword>
<dbReference type="GO" id="GO:0003743">
    <property type="term" value="F:translation initiation factor activity"/>
    <property type="evidence" value="ECO:0007669"/>
    <property type="project" value="UniProtKB-KW"/>
</dbReference>
<proteinExistence type="predicted"/>
<evidence type="ECO:0000313" key="3">
    <source>
        <dbReference type="EMBL" id="MDV2478267.1"/>
    </source>
</evidence>
<evidence type="ECO:0000256" key="1">
    <source>
        <dbReference type="SAM" id="Coils"/>
    </source>
</evidence>
<protein>
    <submittedName>
        <fullName evidence="3">Translation initiation factor</fullName>
    </submittedName>
</protein>
<keyword evidence="3" id="KW-0396">Initiation factor</keyword>
<sequence>MPPRRRAGADHLSDEQLAELTTALAEDRRATVYLIEGIPSLGIEPGASAKVIAVDGRTVMVRPKGVNDELPFEFDELRMTRPAVAPRTRPAEAAPAAPRPVVKPAPAPKPAASTSPVAKPAASTSPVAKPATKETAVSTPPSQSVEPVSKPKPAARRPKKQPGVSITITIDPDTEWTVAVAHGTRRVGKPTPVGPDAVERAVRELGDESALEAVQSVIDEARQAAEERVAQLSAQLEEAKKALESLGATGGQIG</sequence>
<reference evidence="3 4" key="1">
    <citation type="submission" date="2019-10" db="EMBL/GenBank/DDBJ databases">
        <title>Draft Genome Assembly of Rhodococcus zopfii DSM44189.</title>
        <authorList>
            <person name="Sutton J.M."/>
            <person name="Akob D.M."/>
            <person name="Bushman T.J."/>
        </authorList>
    </citation>
    <scope>NUCLEOTIDE SEQUENCE [LARGE SCALE GENOMIC DNA]</scope>
    <source>
        <strain evidence="3 4">DSM 44189</strain>
    </source>
</reference>
<dbReference type="EMBL" id="WBMO01000005">
    <property type="protein sequence ID" value="MDV2478267.1"/>
    <property type="molecule type" value="Genomic_DNA"/>
</dbReference>
<comment type="caution">
    <text evidence="3">The sequence shown here is derived from an EMBL/GenBank/DDBJ whole genome shotgun (WGS) entry which is preliminary data.</text>
</comment>
<feature type="compositionally biased region" description="Low complexity" evidence="2">
    <location>
        <begin position="83"/>
        <end position="96"/>
    </location>
</feature>
<gene>
    <name evidence="3" type="ORF">F8M49_27835</name>
</gene>
<dbReference type="InterPro" id="IPR046282">
    <property type="entry name" value="DUF6319"/>
</dbReference>
<feature type="coiled-coil region" evidence="1">
    <location>
        <begin position="222"/>
        <end position="249"/>
    </location>
</feature>
<organism evidence="3 4">
    <name type="scientific">Rhodococcus zopfii</name>
    <dbReference type="NCBI Taxonomy" id="43772"/>
    <lineage>
        <taxon>Bacteria</taxon>
        <taxon>Bacillati</taxon>
        <taxon>Actinomycetota</taxon>
        <taxon>Actinomycetes</taxon>
        <taxon>Mycobacteriales</taxon>
        <taxon>Nocardiaceae</taxon>
        <taxon>Rhodococcus</taxon>
    </lineage>
</organism>
<accession>A0ABU3WX08</accession>
<feature type="region of interest" description="Disordered" evidence="2">
    <location>
        <begin position="83"/>
        <end position="168"/>
    </location>
</feature>